<dbReference type="PANTHER" id="PTHR47551:SF1">
    <property type="entry name" value="TUBULIN--TYROSINE LIGASE PBY1-RELATED"/>
    <property type="match status" value="1"/>
</dbReference>
<dbReference type="PROSITE" id="PS51221">
    <property type="entry name" value="TTL"/>
    <property type="match status" value="1"/>
</dbReference>
<dbReference type="Proteomes" id="UP000077266">
    <property type="component" value="Unassembled WGS sequence"/>
</dbReference>
<dbReference type="GO" id="GO:0000932">
    <property type="term" value="C:P-body"/>
    <property type="evidence" value="ECO:0007669"/>
    <property type="project" value="TreeGrafter"/>
</dbReference>
<keyword evidence="2" id="KW-1185">Reference proteome</keyword>
<dbReference type="Gene3D" id="3.30.470.20">
    <property type="entry name" value="ATP-grasp fold, B domain"/>
    <property type="match status" value="1"/>
</dbReference>
<dbReference type="InParanoid" id="A0A165PIW2"/>
<evidence type="ECO:0000313" key="2">
    <source>
        <dbReference type="Proteomes" id="UP000077266"/>
    </source>
</evidence>
<dbReference type="FunCoup" id="A0A165PIW2">
    <property type="interactions" value="5"/>
</dbReference>
<dbReference type="STRING" id="1314781.A0A165PIW2"/>
<accession>A0A165PIW2</accession>
<dbReference type="InterPro" id="IPR027746">
    <property type="entry name" value="TTL"/>
</dbReference>
<dbReference type="InterPro" id="IPR004344">
    <property type="entry name" value="TTL/TTLL_fam"/>
</dbReference>
<name>A0A165PIW2_EXIGL</name>
<dbReference type="AlphaFoldDB" id="A0A165PIW2"/>
<dbReference type="EMBL" id="KV425889">
    <property type="protein sequence ID" value="KZW02241.1"/>
    <property type="molecule type" value="Genomic_DNA"/>
</dbReference>
<sequence length="435" mass="48419">MPNPPQLTVVSYPTAAYTEQLAKGALVRVYGPTLTIGDTVPLPEGIDRATRLLQWTAYDDTRHELTLARLHTVLSSSYTIRKSLIRKHFLHRLVNVHVAKHPDALLKPGKGTPETWDLEISWADELDEMWSDDLYDLGQLLDENYEKDATDKRWFILKPGMADRGMGIRLFSSKDGLREIFESFEDDDEKEDEEDDTNVIANQLRHFVIQSYISDPLLVDPRVVSISGSLPPRMLEPRKFHLRAYCVASGALVLYLSPHILALFSSKPYSAPVGEDVDLSVHLTNTALQKDVTTHYDSVRLLSELPLPGGVTYTKILEQTRDLLAETFAAALGGGAAYFQPMPNAFELIGADLLVREDGSVVLLELNAEPAVHLTGERLGWTLQNMFEGIVRACVVPFFDDGGGGQAEAGEWKVGEEKHGLIKCLDVKVRAQGAW</sequence>
<organism evidence="1 2">
    <name type="scientific">Exidia glandulosa HHB12029</name>
    <dbReference type="NCBI Taxonomy" id="1314781"/>
    <lineage>
        <taxon>Eukaryota</taxon>
        <taxon>Fungi</taxon>
        <taxon>Dikarya</taxon>
        <taxon>Basidiomycota</taxon>
        <taxon>Agaricomycotina</taxon>
        <taxon>Agaricomycetes</taxon>
        <taxon>Auriculariales</taxon>
        <taxon>Exidiaceae</taxon>
        <taxon>Exidia</taxon>
    </lineage>
</organism>
<evidence type="ECO:0000313" key="1">
    <source>
        <dbReference type="EMBL" id="KZW02241.1"/>
    </source>
</evidence>
<dbReference type="SUPFAM" id="SSF56059">
    <property type="entry name" value="Glutathione synthetase ATP-binding domain-like"/>
    <property type="match status" value="1"/>
</dbReference>
<dbReference type="OrthoDB" id="202825at2759"/>
<proteinExistence type="predicted"/>
<dbReference type="Pfam" id="PF03133">
    <property type="entry name" value="TTL"/>
    <property type="match status" value="1"/>
</dbReference>
<reference evidence="1 2" key="1">
    <citation type="journal article" date="2016" name="Mol. Biol. Evol.">
        <title>Comparative Genomics of Early-Diverging Mushroom-Forming Fungi Provides Insights into the Origins of Lignocellulose Decay Capabilities.</title>
        <authorList>
            <person name="Nagy L.G."/>
            <person name="Riley R."/>
            <person name="Tritt A."/>
            <person name="Adam C."/>
            <person name="Daum C."/>
            <person name="Floudas D."/>
            <person name="Sun H."/>
            <person name="Yadav J.S."/>
            <person name="Pangilinan J."/>
            <person name="Larsson K.H."/>
            <person name="Matsuura K."/>
            <person name="Barry K."/>
            <person name="Labutti K."/>
            <person name="Kuo R."/>
            <person name="Ohm R.A."/>
            <person name="Bhattacharya S.S."/>
            <person name="Shirouzu T."/>
            <person name="Yoshinaga Y."/>
            <person name="Martin F.M."/>
            <person name="Grigoriev I.V."/>
            <person name="Hibbett D.S."/>
        </authorList>
    </citation>
    <scope>NUCLEOTIDE SEQUENCE [LARGE SCALE GENOMIC DNA]</scope>
    <source>
        <strain evidence="1 2">HHB12029</strain>
    </source>
</reference>
<gene>
    <name evidence="1" type="ORF">EXIGLDRAFT_602078</name>
</gene>
<protein>
    <submittedName>
        <fullName evidence="1">TTL-domain-containing protein</fullName>
    </submittedName>
</protein>
<dbReference type="PANTHER" id="PTHR47551">
    <property type="entry name" value="TUBULIN--TYROSINE LIGASE PBY1-RELATED"/>
    <property type="match status" value="1"/>
</dbReference>